<keyword evidence="8" id="KW-1185">Reference proteome</keyword>
<evidence type="ECO:0000256" key="1">
    <source>
        <dbReference type="ARBA" id="ARBA00009809"/>
    </source>
</evidence>
<dbReference type="SUPFAM" id="SSF51445">
    <property type="entry name" value="(Trans)glycosidases"/>
    <property type="match status" value="1"/>
</dbReference>
<keyword evidence="3" id="KW-0326">Glycosidase</keyword>
<evidence type="ECO:0000256" key="3">
    <source>
        <dbReference type="ARBA" id="ARBA00023295"/>
    </source>
</evidence>
<dbReference type="InterPro" id="IPR001944">
    <property type="entry name" value="Glycoside_Hdrlase_35"/>
</dbReference>
<keyword evidence="2 7" id="KW-0378">Hydrolase</keyword>
<evidence type="ECO:0000259" key="5">
    <source>
        <dbReference type="Pfam" id="PF01301"/>
    </source>
</evidence>
<evidence type="ECO:0000259" key="6">
    <source>
        <dbReference type="Pfam" id="PF21467"/>
    </source>
</evidence>
<dbReference type="Proteomes" id="UP000192678">
    <property type="component" value="Unassembled WGS sequence"/>
</dbReference>
<evidence type="ECO:0000313" key="8">
    <source>
        <dbReference type="Proteomes" id="UP000192678"/>
    </source>
</evidence>
<dbReference type="InterPro" id="IPR031330">
    <property type="entry name" value="Gly_Hdrlase_35_cat"/>
</dbReference>
<dbReference type="EMBL" id="FWYB01000005">
    <property type="protein sequence ID" value="SMC92086.1"/>
    <property type="molecule type" value="Genomic_DNA"/>
</dbReference>
<evidence type="ECO:0000256" key="2">
    <source>
        <dbReference type="ARBA" id="ARBA00022801"/>
    </source>
</evidence>
<dbReference type="GO" id="GO:0005975">
    <property type="term" value="P:carbohydrate metabolic process"/>
    <property type="evidence" value="ECO:0007669"/>
    <property type="project" value="InterPro"/>
</dbReference>
<proteinExistence type="inferred from homology"/>
<name>A0A1W2D4K0_9SPHI</name>
<dbReference type="Pfam" id="PF01301">
    <property type="entry name" value="Glyco_hydro_35"/>
    <property type="match status" value="1"/>
</dbReference>
<dbReference type="Gene3D" id="2.60.120.260">
    <property type="entry name" value="Galactose-binding domain-like"/>
    <property type="match status" value="1"/>
</dbReference>
<feature type="domain" description="Glycoside hydrolase 35 catalytic" evidence="5">
    <location>
        <begin position="75"/>
        <end position="404"/>
    </location>
</feature>
<protein>
    <submittedName>
        <fullName evidence="7">Glycosyl hydrolases family 35</fullName>
    </submittedName>
</protein>
<organism evidence="7 8">
    <name type="scientific">Pedobacter nyackensis</name>
    <dbReference type="NCBI Taxonomy" id="475255"/>
    <lineage>
        <taxon>Bacteria</taxon>
        <taxon>Pseudomonadati</taxon>
        <taxon>Bacteroidota</taxon>
        <taxon>Sphingobacteriia</taxon>
        <taxon>Sphingobacteriales</taxon>
        <taxon>Sphingobacteriaceae</taxon>
        <taxon>Pedobacter</taxon>
    </lineage>
</organism>
<comment type="similarity">
    <text evidence="1 4">Belongs to the glycosyl hydrolase 35 family.</text>
</comment>
<dbReference type="SUPFAM" id="SSF49785">
    <property type="entry name" value="Galactose-binding domain-like"/>
    <property type="match status" value="1"/>
</dbReference>
<dbReference type="InterPro" id="IPR017853">
    <property type="entry name" value="GH"/>
</dbReference>
<sequence>MFKKSYTQMFRKIFSREILNLIMVKKLKWNVIGLMLLMFLNMASAVRAQQLKTSSLPVKQFAHPERIRYDGACMNIEGKDVFIYSAAFHYFRCPQELWRDRFRKIKEAGFNTVETYIAWNWHERTMPSGLDDYSKLDFKDLKAWLKMAQEEFGFYTIVRPGPFLCAEWSGGGYPRWLAKFGPGKGGLWLRGADPEHIKWSVHWYNAVSKALAPEQITRKKKGQKGIIMFQIENEYDAHGTKDKEVFLKALYHSYKNNGIDVPLFTCLTGQTRASKDSELSQVFDCDNYYVANLSDAPSCARRMFDLRRRQSNAPGFVTELQGGWFSLVTGTLSEEHYSDARHFKAIGLMSMLGGGTGINYYMFFGGTHFEGWGARGMTTSYDYNAAIRESGATGPKYFAAKALGEFIHTYGSKLVRSVGGPCELQDAPKALFGGLRIAPDGTKFVFLHNTDPNKPLKGRVTVVPGKVAQSTEPIYNVNQNGEKVLIKTAAVANENTSATETFAVDFNLPDLGTQVLVIPPGATPEQGKWCLMEPENPVRPAVNIAPIRIATALRYDDPVNEAKWKSLPKETSLSDVGINDFRYNLYRSKVTLSAADIQQENRLLFNMFTRDIVSVQINGKIPKRLFPDKADAQTWITRGAHSRIRPNEFDNRFDVTGLLKEGENEIVVAYENLGHAHGYVPMEELAGIKQAGLSTTDTLLTRPLQWELAVDVAGVTKGFTSPSFKADKWEHIALNTQDEIPRKGNGVQPKGEQTGLFTWYRVEFSMPEKDAKVWMPWMAKINASGNGYMWLNGHNIGRHWEAGPQREFFLPECWLNFGTKKNVLVFGLRQTVNGAAINAVEVMPYPESAEVKQ</sequence>
<gene>
    <name evidence="7" type="ORF">SAMN04488101_105244</name>
</gene>
<reference evidence="7 8" key="1">
    <citation type="submission" date="2017-04" db="EMBL/GenBank/DDBJ databases">
        <authorList>
            <person name="Afonso C.L."/>
            <person name="Miller P.J."/>
            <person name="Scott M.A."/>
            <person name="Spackman E."/>
            <person name="Goraichik I."/>
            <person name="Dimitrov K.M."/>
            <person name="Suarez D.L."/>
            <person name="Swayne D.E."/>
        </authorList>
    </citation>
    <scope>NUCLEOTIDE SEQUENCE [LARGE SCALE GENOMIC DNA]</scope>
    <source>
        <strain evidence="7 8">DSM 19625</strain>
    </source>
</reference>
<evidence type="ECO:0000256" key="4">
    <source>
        <dbReference type="RuleBase" id="RU003679"/>
    </source>
</evidence>
<dbReference type="GO" id="GO:0004553">
    <property type="term" value="F:hydrolase activity, hydrolyzing O-glycosyl compounds"/>
    <property type="evidence" value="ECO:0007669"/>
    <property type="project" value="InterPro"/>
</dbReference>
<dbReference type="STRING" id="475255.SAMN04488101_105244"/>
<dbReference type="Pfam" id="PF21467">
    <property type="entry name" value="BetaGal_gal-bd"/>
    <property type="match status" value="1"/>
</dbReference>
<dbReference type="PANTHER" id="PTHR23421">
    <property type="entry name" value="BETA-GALACTOSIDASE RELATED"/>
    <property type="match status" value="1"/>
</dbReference>
<dbReference type="InterPro" id="IPR048913">
    <property type="entry name" value="BetaGal_gal-bd"/>
</dbReference>
<accession>A0A1W2D4K0</accession>
<dbReference type="AlphaFoldDB" id="A0A1W2D4K0"/>
<feature type="domain" description="Beta-galactosidase galactose-binding" evidence="6">
    <location>
        <begin position="758"/>
        <end position="817"/>
    </location>
</feature>
<dbReference type="PRINTS" id="PR00742">
    <property type="entry name" value="GLHYDRLASE35"/>
</dbReference>
<evidence type="ECO:0000313" key="7">
    <source>
        <dbReference type="EMBL" id="SMC92086.1"/>
    </source>
</evidence>
<dbReference type="InterPro" id="IPR008979">
    <property type="entry name" value="Galactose-bd-like_sf"/>
</dbReference>
<dbReference type="Gene3D" id="3.20.20.80">
    <property type="entry name" value="Glycosidases"/>
    <property type="match status" value="1"/>
</dbReference>